<evidence type="ECO:0000256" key="3">
    <source>
        <dbReference type="ARBA" id="ARBA00022801"/>
    </source>
</evidence>
<feature type="domain" description="Ubiquitin-like protease family profile" evidence="6">
    <location>
        <begin position="329"/>
        <end position="522"/>
    </location>
</feature>
<dbReference type="InterPro" id="IPR038765">
    <property type="entry name" value="Papain-like_cys_pep_sf"/>
</dbReference>
<dbReference type="Gene3D" id="3.30.310.130">
    <property type="entry name" value="Ubiquitin-related"/>
    <property type="match status" value="1"/>
</dbReference>
<keyword evidence="3" id="KW-0378">Hydrolase</keyword>
<evidence type="ECO:0000313" key="8">
    <source>
        <dbReference type="Proteomes" id="UP001187192"/>
    </source>
</evidence>
<dbReference type="PANTHER" id="PTHR46915:SF2">
    <property type="entry name" value="UBIQUITIN-LIKE PROTEASE 4"/>
    <property type="match status" value="1"/>
</dbReference>
<dbReference type="Pfam" id="PF02902">
    <property type="entry name" value="Peptidase_C48"/>
    <property type="match status" value="1"/>
</dbReference>
<feature type="compositionally biased region" description="Basic residues" evidence="5">
    <location>
        <begin position="222"/>
        <end position="231"/>
    </location>
</feature>
<evidence type="ECO:0000256" key="5">
    <source>
        <dbReference type="SAM" id="MobiDB-lite"/>
    </source>
</evidence>
<feature type="compositionally biased region" description="Polar residues" evidence="5">
    <location>
        <begin position="197"/>
        <end position="208"/>
    </location>
</feature>
<dbReference type="PROSITE" id="PS50600">
    <property type="entry name" value="ULP_PROTEASE"/>
    <property type="match status" value="1"/>
</dbReference>
<dbReference type="GO" id="GO:0016926">
    <property type="term" value="P:protein desumoylation"/>
    <property type="evidence" value="ECO:0007669"/>
    <property type="project" value="UniProtKB-ARBA"/>
</dbReference>
<feature type="region of interest" description="Disordered" evidence="5">
    <location>
        <begin position="46"/>
        <end position="70"/>
    </location>
</feature>
<dbReference type="GO" id="GO:0008234">
    <property type="term" value="F:cysteine-type peptidase activity"/>
    <property type="evidence" value="ECO:0007669"/>
    <property type="project" value="UniProtKB-KW"/>
</dbReference>
<dbReference type="PANTHER" id="PTHR46915">
    <property type="entry name" value="UBIQUITIN-LIKE PROTEASE 4-RELATED"/>
    <property type="match status" value="1"/>
</dbReference>
<dbReference type="Gene3D" id="1.10.418.20">
    <property type="match status" value="1"/>
</dbReference>
<dbReference type="Proteomes" id="UP001187192">
    <property type="component" value="Unassembled WGS sequence"/>
</dbReference>
<evidence type="ECO:0000259" key="6">
    <source>
        <dbReference type="PROSITE" id="PS50600"/>
    </source>
</evidence>
<comment type="similarity">
    <text evidence="1">Belongs to the peptidase C48 family.</text>
</comment>
<keyword evidence="4" id="KW-0788">Thiol protease</keyword>
<keyword evidence="2" id="KW-0645">Protease</keyword>
<name>A0AA87ZX78_FICCA</name>
<evidence type="ECO:0000256" key="2">
    <source>
        <dbReference type="ARBA" id="ARBA00022670"/>
    </source>
</evidence>
<reference evidence="7" key="1">
    <citation type="submission" date="2023-07" db="EMBL/GenBank/DDBJ databases">
        <title>draft genome sequence of fig (Ficus carica).</title>
        <authorList>
            <person name="Takahashi T."/>
            <person name="Nishimura K."/>
        </authorList>
    </citation>
    <scope>NUCLEOTIDE SEQUENCE</scope>
</reference>
<dbReference type="AlphaFoldDB" id="A0AA87ZX78"/>
<evidence type="ECO:0000256" key="4">
    <source>
        <dbReference type="ARBA" id="ARBA00022807"/>
    </source>
</evidence>
<evidence type="ECO:0000256" key="1">
    <source>
        <dbReference type="ARBA" id="ARBA00005234"/>
    </source>
</evidence>
<sequence length="586" mass="68216">MTGSCRVRVTVSCRLTTTLELDWNKLLPANDDDDDDPPPCLVIVKSKTLAGENRKEPPAMDPHAEKHESYEQMTDHVLRERIKSTRQSIPKIAHTLPDKGEKLRGSLKHMEAEMNRRKLRRVETIHLEEPDGDENPTQSISSGIMGASKDFRTENTKSQDQRRSSFGSSFCRRMEQTTNHRTGKAFDKEISFLGPCNNPQKMRNIQEFSQKRRYRDLSPRHSPSKRQRDKHKSNGNEKSKASAYSQDIREKFSNFYAKKKEALSVSNSNDSRLRKGETIVLVDEEEPQIIETKEDEPQLKETEQQMEKPDESMKDVKIYYPSRDDPKSVEISYADFDCLAPEAYLTSTIMNFYMRYLQQHASPTNKVMHDCHFFNTYFYNKLKEAVSYKGTDKDKFFVKFRRWWKGVNIFQKKFILIPINETLHWSLVIICNPDKEEQSGPIVLHLDSLGLHSSIAVFQNIKSYLKEEWHYLAQEVSPSDLPFAENIWKNLPRRIMDKTIAVPQQKNEYDCGPFVLFFMERFIEDAPGRLKKKDLEMFGKQWFKPEEASGLRGKIHKLLLEEFKNAQKRSCTLESSPSSASDLVEE</sequence>
<dbReference type="InterPro" id="IPR003653">
    <property type="entry name" value="Peptidase_C48_C"/>
</dbReference>
<keyword evidence="8" id="KW-1185">Reference proteome</keyword>
<gene>
    <name evidence="7" type="ORF">TIFTF001_010858</name>
</gene>
<feature type="region of interest" description="Disordered" evidence="5">
    <location>
        <begin position="123"/>
        <end position="244"/>
    </location>
</feature>
<proteinExistence type="inferred from homology"/>
<comment type="caution">
    <text evidence="7">The sequence shown here is derived from an EMBL/GenBank/DDBJ whole genome shotgun (WGS) entry which is preliminary data.</text>
</comment>
<feature type="compositionally biased region" description="Basic and acidic residues" evidence="5">
    <location>
        <begin position="52"/>
        <end position="70"/>
    </location>
</feature>
<evidence type="ECO:0000313" key="7">
    <source>
        <dbReference type="EMBL" id="GMN41629.1"/>
    </source>
</evidence>
<feature type="compositionally biased region" description="Basic and acidic residues" evidence="5">
    <location>
        <begin position="149"/>
        <end position="163"/>
    </location>
</feature>
<accession>A0AA87ZX78</accession>
<dbReference type="EMBL" id="BTGU01000013">
    <property type="protein sequence ID" value="GMN41629.1"/>
    <property type="molecule type" value="Genomic_DNA"/>
</dbReference>
<dbReference type="GO" id="GO:0006508">
    <property type="term" value="P:proteolysis"/>
    <property type="evidence" value="ECO:0007669"/>
    <property type="project" value="UniProtKB-KW"/>
</dbReference>
<organism evidence="7 8">
    <name type="scientific">Ficus carica</name>
    <name type="common">Common fig</name>
    <dbReference type="NCBI Taxonomy" id="3494"/>
    <lineage>
        <taxon>Eukaryota</taxon>
        <taxon>Viridiplantae</taxon>
        <taxon>Streptophyta</taxon>
        <taxon>Embryophyta</taxon>
        <taxon>Tracheophyta</taxon>
        <taxon>Spermatophyta</taxon>
        <taxon>Magnoliopsida</taxon>
        <taxon>eudicotyledons</taxon>
        <taxon>Gunneridae</taxon>
        <taxon>Pentapetalae</taxon>
        <taxon>rosids</taxon>
        <taxon>fabids</taxon>
        <taxon>Rosales</taxon>
        <taxon>Moraceae</taxon>
        <taxon>Ficeae</taxon>
        <taxon>Ficus</taxon>
    </lineage>
</organism>
<dbReference type="SUPFAM" id="SSF54001">
    <property type="entry name" value="Cysteine proteinases"/>
    <property type="match status" value="1"/>
</dbReference>
<protein>
    <recommendedName>
        <fullName evidence="6">Ubiquitin-like protease family profile domain-containing protein</fullName>
    </recommendedName>
</protein>